<evidence type="ECO:0000313" key="1">
    <source>
        <dbReference type="EMBL" id="SHM76697.1"/>
    </source>
</evidence>
<dbReference type="Proteomes" id="UP000184305">
    <property type="component" value="Unassembled WGS sequence"/>
</dbReference>
<protein>
    <submittedName>
        <fullName evidence="1">Uncharacterized protein</fullName>
    </submittedName>
</protein>
<accession>A0A1M7LF88</accession>
<name>A0A1M7LF88_9GAMM</name>
<evidence type="ECO:0000313" key="2">
    <source>
        <dbReference type="Proteomes" id="UP000184305"/>
    </source>
</evidence>
<dbReference type="STRING" id="1220495.SAMN05216288_4244"/>
<dbReference type="EMBL" id="FRBQ01000008">
    <property type="protein sequence ID" value="SHM76697.1"/>
    <property type="molecule type" value="Genomic_DNA"/>
</dbReference>
<proteinExistence type="predicted"/>
<gene>
    <name evidence="1" type="ORF">SAMN05216288_4244</name>
</gene>
<sequence length="121" mass="13201">MANLKQLFADAEPVELRGRQVMVRSVALRNFDLYGRSASALVEVLASASVQKINHYAATHTGELKKMLRVTTNLSWFALWRLSASDAVRLAAEVVRVNSGFFAEALPDLARALNGAPLSSD</sequence>
<organism evidence="1 2">
    <name type="scientific">Phytopseudomonas punonensis</name>
    <dbReference type="NCBI Taxonomy" id="1220495"/>
    <lineage>
        <taxon>Bacteria</taxon>
        <taxon>Pseudomonadati</taxon>
        <taxon>Pseudomonadota</taxon>
        <taxon>Gammaproteobacteria</taxon>
        <taxon>Pseudomonadales</taxon>
        <taxon>Pseudomonadaceae</taxon>
        <taxon>Phytopseudomonas</taxon>
    </lineage>
</organism>
<reference evidence="2" key="1">
    <citation type="submission" date="2016-11" db="EMBL/GenBank/DDBJ databases">
        <authorList>
            <person name="Varghese N."/>
            <person name="Submissions S."/>
        </authorList>
    </citation>
    <scope>NUCLEOTIDE SEQUENCE [LARGE SCALE GENOMIC DNA]</scope>
    <source>
        <strain evidence="2">CECT 8089</strain>
    </source>
</reference>
<dbReference type="AlphaFoldDB" id="A0A1M7LF88"/>
<keyword evidence="2" id="KW-1185">Reference proteome</keyword>
<dbReference type="OrthoDB" id="6977978at2"/>
<dbReference type="RefSeq" id="WP_073267451.1">
    <property type="nucleotide sequence ID" value="NZ_FRBQ01000008.1"/>
</dbReference>